<evidence type="ECO:0000256" key="1">
    <source>
        <dbReference type="ARBA" id="ARBA00022553"/>
    </source>
</evidence>
<dbReference type="PANTHER" id="PTHR22792:SF43">
    <property type="entry name" value="LA-RELATED PROTEIN 4B"/>
    <property type="match status" value="1"/>
</dbReference>
<evidence type="ECO:0000256" key="2">
    <source>
        <dbReference type="ARBA" id="ARBA00022884"/>
    </source>
</evidence>
<keyword evidence="6" id="KW-1185">Reference proteome</keyword>
<keyword evidence="2 3" id="KW-0694">RNA-binding</keyword>
<dbReference type="InterPro" id="IPR006630">
    <property type="entry name" value="La_HTH"/>
</dbReference>
<evidence type="ECO:0000313" key="6">
    <source>
        <dbReference type="Proteomes" id="UP000265020"/>
    </source>
</evidence>
<keyword evidence="1" id="KW-0597">Phosphoprotein</keyword>
<organism evidence="5 6">
    <name type="scientific">Cyprinodon variegatus</name>
    <name type="common">Sheepshead minnow</name>
    <dbReference type="NCBI Taxonomy" id="28743"/>
    <lineage>
        <taxon>Eukaryota</taxon>
        <taxon>Metazoa</taxon>
        <taxon>Chordata</taxon>
        <taxon>Craniata</taxon>
        <taxon>Vertebrata</taxon>
        <taxon>Euteleostomi</taxon>
        <taxon>Actinopterygii</taxon>
        <taxon>Neopterygii</taxon>
        <taxon>Teleostei</taxon>
        <taxon>Neoteleostei</taxon>
        <taxon>Acanthomorphata</taxon>
        <taxon>Ovalentaria</taxon>
        <taxon>Atherinomorphae</taxon>
        <taxon>Cyprinodontiformes</taxon>
        <taxon>Cyprinodontidae</taxon>
        <taxon>Cyprinodon</taxon>
    </lineage>
</organism>
<dbReference type="SMART" id="SM00715">
    <property type="entry name" value="LA"/>
    <property type="match status" value="1"/>
</dbReference>
<dbReference type="AlphaFoldDB" id="A0A3Q2D101"/>
<dbReference type="InterPro" id="IPR036390">
    <property type="entry name" value="WH_DNA-bd_sf"/>
</dbReference>
<sequence length="215" mass="24239">MDPSLSFHVSDPSFQPPDDLSLQGQLWLPSTSTGLCFCLNIVSIVFYYSFLEFEENVVLGKDDAEYQEQSSKAPLVNEELPEPLCSLLTSPFFLRDFLSSDLYLKSQMDNDHYIPISILATLDRIKNVTTDLELICDILKSIPLAEVAPCGQKVRPRQNRCIVILREIPDTTPPEEVEALFEGEDVPKVLSCEAVNNNWFLTFKSEADAEQVKDS</sequence>
<dbReference type="GO" id="GO:0005829">
    <property type="term" value="C:cytosol"/>
    <property type="evidence" value="ECO:0007669"/>
    <property type="project" value="TreeGrafter"/>
</dbReference>
<dbReference type="InterPro" id="IPR058699">
    <property type="entry name" value="RRM_LARP4/4B"/>
</dbReference>
<dbReference type="PROSITE" id="PS50961">
    <property type="entry name" value="HTH_LA"/>
    <property type="match status" value="1"/>
</dbReference>
<dbReference type="GO" id="GO:0045727">
    <property type="term" value="P:positive regulation of translation"/>
    <property type="evidence" value="ECO:0007669"/>
    <property type="project" value="TreeGrafter"/>
</dbReference>
<dbReference type="GO" id="GO:0010494">
    <property type="term" value="C:cytoplasmic stress granule"/>
    <property type="evidence" value="ECO:0007669"/>
    <property type="project" value="TreeGrafter"/>
</dbReference>
<reference evidence="5" key="1">
    <citation type="submission" date="2025-08" db="UniProtKB">
        <authorList>
            <consortium name="Ensembl"/>
        </authorList>
    </citation>
    <scope>IDENTIFICATION</scope>
</reference>
<dbReference type="GeneTree" id="ENSGT00940000157755"/>
<evidence type="ECO:0000259" key="4">
    <source>
        <dbReference type="PROSITE" id="PS50961"/>
    </source>
</evidence>
<dbReference type="Gene3D" id="1.10.10.10">
    <property type="entry name" value="Winged helix-like DNA-binding domain superfamily/Winged helix DNA-binding domain"/>
    <property type="match status" value="1"/>
</dbReference>
<dbReference type="InterPro" id="IPR045180">
    <property type="entry name" value="La_dom_prot"/>
</dbReference>
<dbReference type="InterPro" id="IPR036388">
    <property type="entry name" value="WH-like_DNA-bd_sf"/>
</dbReference>
<dbReference type="Pfam" id="PF26088">
    <property type="entry name" value="RRM_LARP4"/>
    <property type="match status" value="1"/>
</dbReference>
<dbReference type="GO" id="GO:0003730">
    <property type="term" value="F:mRNA 3'-UTR binding"/>
    <property type="evidence" value="ECO:0007669"/>
    <property type="project" value="TreeGrafter"/>
</dbReference>
<proteinExistence type="predicted"/>
<dbReference type="Pfam" id="PF05383">
    <property type="entry name" value="La"/>
    <property type="match status" value="1"/>
</dbReference>
<dbReference type="Proteomes" id="UP000265020">
    <property type="component" value="Unassembled WGS sequence"/>
</dbReference>
<evidence type="ECO:0000313" key="5">
    <source>
        <dbReference type="Ensembl" id="ENSCVAP00000011859.1"/>
    </source>
</evidence>
<reference evidence="5" key="2">
    <citation type="submission" date="2025-09" db="UniProtKB">
        <authorList>
            <consortium name="Ensembl"/>
        </authorList>
    </citation>
    <scope>IDENTIFICATION</scope>
</reference>
<accession>A0A3Q2D101</accession>
<protein>
    <recommendedName>
        <fullName evidence="4">HTH La-type RNA-binding domain-containing protein</fullName>
    </recommendedName>
</protein>
<evidence type="ECO:0000256" key="3">
    <source>
        <dbReference type="PROSITE-ProRule" id="PRU00332"/>
    </source>
</evidence>
<dbReference type="Ensembl" id="ENSCVAT00000018950.1">
    <property type="protein sequence ID" value="ENSCVAP00000011859.1"/>
    <property type="gene ID" value="ENSCVAG00000014210.1"/>
</dbReference>
<name>A0A3Q2D101_CYPVA</name>
<dbReference type="PANTHER" id="PTHR22792">
    <property type="entry name" value="LUPUS LA PROTEIN-RELATED"/>
    <property type="match status" value="1"/>
</dbReference>
<dbReference type="SUPFAM" id="SSF46785">
    <property type="entry name" value="Winged helix' DNA-binding domain"/>
    <property type="match status" value="1"/>
</dbReference>
<feature type="domain" description="HTH La-type RNA-binding" evidence="4">
    <location>
        <begin position="75"/>
        <end position="164"/>
    </location>
</feature>